<dbReference type="PROSITE" id="PS00211">
    <property type="entry name" value="ABC_TRANSPORTER_1"/>
    <property type="match status" value="1"/>
</dbReference>
<feature type="transmembrane region" description="Helical" evidence="3">
    <location>
        <begin position="215"/>
        <end position="231"/>
    </location>
</feature>
<dbReference type="PANTHER" id="PTHR43335:SF4">
    <property type="entry name" value="ABC TRANSPORTER, ATP-BINDING PROTEIN"/>
    <property type="match status" value="1"/>
</dbReference>
<dbReference type="Pfam" id="PF12730">
    <property type="entry name" value="ABC2_membrane_4"/>
    <property type="match status" value="1"/>
</dbReference>
<accession>A0ABW2H649</accession>
<keyword evidence="3" id="KW-0472">Membrane</keyword>
<evidence type="ECO:0000313" key="6">
    <source>
        <dbReference type="Proteomes" id="UP001596392"/>
    </source>
</evidence>
<keyword evidence="6" id="KW-1185">Reference proteome</keyword>
<keyword evidence="3" id="KW-1133">Transmembrane helix</keyword>
<dbReference type="Proteomes" id="UP001596392">
    <property type="component" value="Unassembled WGS sequence"/>
</dbReference>
<sequence length="396" mass="41136">MPPLRPSTTTIRMLLGMVRPSAGTVTVLGQRLGPGTGTAVWAQVGYLVEAPSAYPDLTVRENLRIAARLHGLPGRGHVDEAIDRLGLAAYAGRKAGKLSLGNLQRLGLAKALLHRPRLLVLDEPANGLDPAGVVEIRALLRELADTGTAVLLSSHLLAEVARLADRVGVIHHGRLLRELDAAQLAAEQRRTLHVAARDNAAAAAALRAGGYRPRAVGGFVIFGVVTIWVFGREFSDRTAKDLLALPTSRTAVVTAKFVLITGWCLALTAQLYVLGLLIGAGLGLPGWSAAVAGEGLVRLLAVAAMGVVLTFPLALAACAGRGYLAAVGAMFLAVFCAQVIAALGYGHLFAWSVPALVSGVAGSEHVPVGTIGYLSVVLVGAAGALGTVGWWHRADH</sequence>
<feature type="domain" description="ABC transporter" evidence="4">
    <location>
        <begin position="4"/>
        <end position="197"/>
    </location>
</feature>
<keyword evidence="5" id="KW-0067">ATP-binding</keyword>
<organism evidence="5 6">
    <name type="scientific">Catellatospora aurea</name>
    <dbReference type="NCBI Taxonomy" id="1337874"/>
    <lineage>
        <taxon>Bacteria</taxon>
        <taxon>Bacillati</taxon>
        <taxon>Actinomycetota</taxon>
        <taxon>Actinomycetes</taxon>
        <taxon>Micromonosporales</taxon>
        <taxon>Micromonosporaceae</taxon>
        <taxon>Catellatospora</taxon>
    </lineage>
</organism>
<reference evidence="6" key="1">
    <citation type="journal article" date="2019" name="Int. J. Syst. Evol. Microbiol.">
        <title>The Global Catalogue of Microorganisms (GCM) 10K type strain sequencing project: providing services to taxonomists for standard genome sequencing and annotation.</title>
        <authorList>
            <consortium name="The Broad Institute Genomics Platform"/>
            <consortium name="The Broad Institute Genome Sequencing Center for Infectious Disease"/>
            <person name="Wu L."/>
            <person name="Ma J."/>
        </authorList>
    </citation>
    <scope>NUCLEOTIDE SEQUENCE [LARGE SCALE GENOMIC DNA]</scope>
    <source>
        <strain evidence="6">CGMCC 1.9106</strain>
    </source>
</reference>
<dbReference type="GO" id="GO:0005524">
    <property type="term" value="F:ATP binding"/>
    <property type="evidence" value="ECO:0007669"/>
    <property type="project" value="UniProtKB-KW"/>
</dbReference>
<dbReference type="PROSITE" id="PS50893">
    <property type="entry name" value="ABC_TRANSPORTER_2"/>
    <property type="match status" value="1"/>
</dbReference>
<dbReference type="InterPro" id="IPR003439">
    <property type="entry name" value="ABC_transporter-like_ATP-bd"/>
</dbReference>
<dbReference type="EMBL" id="JBHTAC010000056">
    <property type="protein sequence ID" value="MFC7247436.1"/>
    <property type="molecule type" value="Genomic_DNA"/>
</dbReference>
<evidence type="ECO:0000256" key="2">
    <source>
        <dbReference type="ARBA" id="ARBA00022448"/>
    </source>
</evidence>
<feature type="transmembrane region" description="Helical" evidence="3">
    <location>
        <begin position="296"/>
        <end position="316"/>
    </location>
</feature>
<feature type="transmembrane region" description="Helical" evidence="3">
    <location>
        <begin position="257"/>
        <end position="284"/>
    </location>
</feature>
<evidence type="ECO:0000313" key="5">
    <source>
        <dbReference type="EMBL" id="MFC7247436.1"/>
    </source>
</evidence>
<gene>
    <name evidence="5" type="ORF">ACFQO7_33670</name>
</gene>
<evidence type="ECO:0000256" key="3">
    <source>
        <dbReference type="SAM" id="Phobius"/>
    </source>
</evidence>
<evidence type="ECO:0000259" key="4">
    <source>
        <dbReference type="PROSITE" id="PS50893"/>
    </source>
</evidence>
<protein>
    <submittedName>
        <fullName evidence="5">ATP-binding cassette domain-containing protein</fullName>
    </submittedName>
</protein>
<dbReference type="InterPro" id="IPR017871">
    <property type="entry name" value="ABC_transporter-like_CS"/>
</dbReference>
<dbReference type="SUPFAM" id="SSF52540">
    <property type="entry name" value="P-loop containing nucleoside triphosphate hydrolases"/>
    <property type="match status" value="1"/>
</dbReference>
<dbReference type="Gene3D" id="3.40.50.300">
    <property type="entry name" value="P-loop containing nucleotide triphosphate hydrolases"/>
    <property type="match status" value="1"/>
</dbReference>
<evidence type="ECO:0000256" key="1">
    <source>
        <dbReference type="ARBA" id="ARBA00005417"/>
    </source>
</evidence>
<feature type="transmembrane region" description="Helical" evidence="3">
    <location>
        <begin position="371"/>
        <end position="391"/>
    </location>
</feature>
<comment type="caution">
    <text evidence="5">The sequence shown here is derived from an EMBL/GenBank/DDBJ whole genome shotgun (WGS) entry which is preliminary data.</text>
</comment>
<dbReference type="PANTHER" id="PTHR43335">
    <property type="entry name" value="ABC TRANSPORTER, ATP-BINDING PROTEIN"/>
    <property type="match status" value="1"/>
</dbReference>
<dbReference type="InterPro" id="IPR027417">
    <property type="entry name" value="P-loop_NTPase"/>
</dbReference>
<dbReference type="RefSeq" id="WP_376810171.1">
    <property type="nucleotide sequence ID" value="NZ_JBHTAC010000056.1"/>
</dbReference>
<name>A0ABW2H649_9ACTN</name>
<dbReference type="Pfam" id="PF00005">
    <property type="entry name" value="ABC_tran"/>
    <property type="match status" value="1"/>
</dbReference>
<proteinExistence type="inferred from homology"/>
<keyword evidence="3" id="KW-0812">Transmembrane</keyword>
<feature type="transmembrane region" description="Helical" evidence="3">
    <location>
        <begin position="323"/>
        <end position="351"/>
    </location>
</feature>
<keyword evidence="2" id="KW-0813">Transport</keyword>
<keyword evidence="5" id="KW-0547">Nucleotide-binding</keyword>
<comment type="similarity">
    <text evidence="1">Belongs to the ABC transporter superfamily.</text>
</comment>